<dbReference type="CDD" id="cd05403">
    <property type="entry name" value="NT_KNTase_like"/>
    <property type="match status" value="1"/>
</dbReference>
<evidence type="ECO:0000313" key="15">
    <source>
        <dbReference type="Proteomes" id="UP000001941"/>
    </source>
</evidence>
<keyword evidence="7" id="KW-0067">ATP-binding</keyword>
<comment type="similarity">
    <text evidence="10">Belongs to the MntA antitoxin family.</text>
</comment>
<evidence type="ECO:0000256" key="5">
    <source>
        <dbReference type="ARBA" id="ARBA00022723"/>
    </source>
</evidence>
<evidence type="ECO:0000256" key="9">
    <source>
        <dbReference type="ARBA" id="ARBA00034531"/>
    </source>
</evidence>
<evidence type="ECO:0000313" key="14">
    <source>
        <dbReference type="EMBL" id="ABD39918.1"/>
    </source>
</evidence>
<protein>
    <recommendedName>
        <fullName evidence="9">protein adenylyltransferase</fullName>
        <ecNumber evidence="9">2.7.7.108</ecNumber>
    </recommendedName>
</protein>
<dbReference type="PANTHER" id="PTHR33571:SF14">
    <property type="entry name" value="PROTEIN ADENYLYLTRANSFERASE MJ0435-RELATED"/>
    <property type="match status" value="1"/>
</dbReference>
<keyword evidence="3" id="KW-0808">Transferase</keyword>
<gene>
    <name evidence="14" type="ordered locus">Mhun_0142</name>
</gene>
<keyword evidence="8" id="KW-0460">Magnesium</keyword>
<evidence type="ECO:0000256" key="4">
    <source>
        <dbReference type="ARBA" id="ARBA00022695"/>
    </source>
</evidence>
<evidence type="ECO:0000256" key="12">
    <source>
        <dbReference type="ARBA" id="ARBA00048696"/>
    </source>
</evidence>
<sequence length="86" mass="9594">MSTTSPSSLPIVLSELNSHIDKIRGTYGVTRLGVFGSVSRREDTLDSDIDILVDFPPEKGIYRKFIHLADELEEIFGRSVDLVTVK</sequence>
<evidence type="ECO:0000256" key="2">
    <source>
        <dbReference type="ARBA" id="ARBA00022649"/>
    </source>
</evidence>
<dbReference type="eggNOG" id="arCOG01206">
    <property type="taxonomic scope" value="Archaea"/>
</dbReference>
<keyword evidence="5" id="KW-0479">Metal-binding</keyword>
<dbReference type="STRING" id="323259.Mhun_0142"/>
<dbReference type="HOGENOM" id="CLU_130257_10_1_2"/>
<proteinExistence type="inferred from homology"/>
<dbReference type="SUPFAM" id="SSF81301">
    <property type="entry name" value="Nucleotidyltransferase"/>
    <property type="match status" value="1"/>
</dbReference>
<dbReference type="OrthoDB" id="61846at2157"/>
<keyword evidence="6" id="KW-0547">Nucleotide-binding</keyword>
<evidence type="ECO:0000256" key="3">
    <source>
        <dbReference type="ARBA" id="ARBA00022679"/>
    </source>
</evidence>
<dbReference type="EC" id="2.7.7.108" evidence="9"/>
<dbReference type="EnsemblBacteria" id="ABD39918">
    <property type="protein sequence ID" value="ABD39918"/>
    <property type="gene ID" value="Mhun_0142"/>
</dbReference>
<dbReference type="InterPro" id="IPR052038">
    <property type="entry name" value="Type-VII_TA_antitoxin"/>
</dbReference>
<dbReference type="GeneID" id="3924572"/>
<reference evidence="15" key="1">
    <citation type="journal article" date="2016" name="Stand. Genomic Sci.">
        <title>Complete genome sequence of Methanospirillum hungatei type strain JF1.</title>
        <authorList>
            <person name="Gunsalus R.P."/>
            <person name="Cook L.E."/>
            <person name="Crable B."/>
            <person name="Rohlin L."/>
            <person name="McDonald E."/>
            <person name="Mouttaki H."/>
            <person name="Sieber J.R."/>
            <person name="Poweleit N."/>
            <person name="Zhou H."/>
            <person name="Lapidus A.L."/>
            <person name="Daligault H.E."/>
            <person name="Land M."/>
            <person name="Gilna P."/>
            <person name="Ivanova N."/>
            <person name="Kyrpides N."/>
            <person name="Culley D.E."/>
            <person name="McInerney M.J."/>
        </authorList>
    </citation>
    <scope>NUCLEOTIDE SEQUENCE [LARGE SCALE GENOMIC DNA]</scope>
    <source>
        <strain evidence="15">ATCC 27890 / DSM 864 / NBRC 100397 / JF-1</strain>
    </source>
</reference>
<comment type="catalytic activity">
    <reaction evidence="11">
        <text>O-(5'-adenylyl)-L-tyrosyl-[protein] + ATP = O-[5'-(adenylyl-(5'-&gt;3')-adenylyl)]-L-tyrosyl-[protein] + diphosphate</text>
        <dbReference type="Rhea" id="RHEA:66528"/>
        <dbReference type="Rhea" id="RHEA-COMP:13846"/>
        <dbReference type="Rhea" id="RHEA-COMP:17046"/>
        <dbReference type="ChEBI" id="CHEBI:30616"/>
        <dbReference type="ChEBI" id="CHEBI:33019"/>
        <dbReference type="ChEBI" id="CHEBI:83624"/>
        <dbReference type="ChEBI" id="CHEBI:167160"/>
    </reaction>
</comment>
<dbReference type="GO" id="GO:0046872">
    <property type="term" value="F:metal ion binding"/>
    <property type="evidence" value="ECO:0007669"/>
    <property type="project" value="UniProtKB-KW"/>
</dbReference>
<evidence type="ECO:0000256" key="7">
    <source>
        <dbReference type="ARBA" id="ARBA00022840"/>
    </source>
</evidence>
<evidence type="ECO:0000256" key="10">
    <source>
        <dbReference type="ARBA" id="ARBA00038276"/>
    </source>
</evidence>
<evidence type="ECO:0000256" key="6">
    <source>
        <dbReference type="ARBA" id="ARBA00022741"/>
    </source>
</evidence>
<feature type="domain" description="Polymerase nucleotidyl transferase" evidence="13">
    <location>
        <begin position="22"/>
        <end position="85"/>
    </location>
</feature>
<comment type="cofactor">
    <cofactor evidence="1">
        <name>Mg(2+)</name>
        <dbReference type="ChEBI" id="CHEBI:18420"/>
    </cofactor>
</comment>
<organism evidence="14 15">
    <name type="scientific">Methanospirillum hungatei JF-1 (strain ATCC 27890 / DSM 864 / NBRC 100397 / JF-1)</name>
    <dbReference type="NCBI Taxonomy" id="323259"/>
    <lineage>
        <taxon>Archaea</taxon>
        <taxon>Methanobacteriati</taxon>
        <taxon>Methanobacteriota</taxon>
        <taxon>Stenosarchaea group</taxon>
        <taxon>Methanomicrobia</taxon>
        <taxon>Methanomicrobiales</taxon>
        <taxon>Methanospirillaceae</taxon>
        <taxon>Methanospirillum</taxon>
    </lineage>
</organism>
<dbReference type="InterPro" id="IPR002934">
    <property type="entry name" value="Polymerase_NTP_transf_dom"/>
</dbReference>
<dbReference type="GO" id="GO:0070733">
    <property type="term" value="F:AMPylase activity"/>
    <property type="evidence" value="ECO:0007669"/>
    <property type="project" value="UniProtKB-EC"/>
</dbReference>
<evidence type="ECO:0000256" key="8">
    <source>
        <dbReference type="ARBA" id="ARBA00022842"/>
    </source>
</evidence>
<dbReference type="Proteomes" id="UP000001941">
    <property type="component" value="Chromosome"/>
</dbReference>
<keyword evidence="2" id="KW-1277">Toxin-antitoxin system</keyword>
<dbReference type="Pfam" id="PF01909">
    <property type="entry name" value="NTP_transf_2"/>
    <property type="match status" value="1"/>
</dbReference>
<dbReference type="Gene3D" id="3.30.460.10">
    <property type="entry name" value="Beta Polymerase, domain 2"/>
    <property type="match status" value="1"/>
</dbReference>
<dbReference type="RefSeq" id="WP_011447214.1">
    <property type="nucleotide sequence ID" value="NC_007796.1"/>
</dbReference>
<keyword evidence="15" id="KW-1185">Reference proteome</keyword>
<dbReference type="KEGG" id="mhu:Mhun_0142"/>
<dbReference type="EMBL" id="CP000254">
    <property type="protein sequence ID" value="ABD39918.1"/>
    <property type="molecule type" value="Genomic_DNA"/>
</dbReference>
<dbReference type="AlphaFoldDB" id="Q2FQS3"/>
<evidence type="ECO:0000256" key="1">
    <source>
        <dbReference type="ARBA" id="ARBA00001946"/>
    </source>
</evidence>
<name>Q2FQS3_METHJ</name>
<comment type="catalytic activity">
    <reaction evidence="12">
        <text>L-tyrosyl-[protein] + ATP = O-(5'-adenylyl)-L-tyrosyl-[protein] + diphosphate</text>
        <dbReference type="Rhea" id="RHEA:54288"/>
        <dbReference type="Rhea" id="RHEA-COMP:10136"/>
        <dbReference type="Rhea" id="RHEA-COMP:13846"/>
        <dbReference type="ChEBI" id="CHEBI:30616"/>
        <dbReference type="ChEBI" id="CHEBI:33019"/>
        <dbReference type="ChEBI" id="CHEBI:46858"/>
        <dbReference type="ChEBI" id="CHEBI:83624"/>
        <dbReference type="EC" id="2.7.7.108"/>
    </reaction>
</comment>
<evidence type="ECO:0000259" key="13">
    <source>
        <dbReference type="Pfam" id="PF01909"/>
    </source>
</evidence>
<evidence type="ECO:0000256" key="11">
    <source>
        <dbReference type="ARBA" id="ARBA00047518"/>
    </source>
</evidence>
<dbReference type="InParanoid" id="Q2FQS3"/>
<accession>Q2FQS3</accession>
<dbReference type="GO" id="GO:0005524">
    <property type="term" value="F:ATP binding"/>
    <property type="evidence" value="ECO:0007669"/>
    <property type="project" value="UniProtKB-KW"/>
</dbReference>
<keyword evidence="4" id="KW-0548">Nucleotidyltransferase</keyword>
<dbReference type="InterPro" id="IPR043519">
    <property type="entry name" value="NT_sf"/>
</dbReference>
<dbReference type="PANTHER" id="PTHR33571">
    <property type="entry name" value="SSL8005 PROTEIN"/>
    <property type="match status" value="1"/>
</dbReference>